<dbReference type="EMBL" id="CAJOBA010005580">
    <property type="protein sequence ID" value="CAF3748112.1"/>
    <property type="molecule type" value="Genomic_DNA"/>
</dbReference>
<keyword evidence="6" id="KW-1185">Reference proteome</keyword>
<reference evidence="3" key="1">
    <citation type="submission" date="2021-02" db="EMBL/GenBank/DDBJ databases">
        <authorList>
            <person name="Nowell W R."/>
        </authorList>
    </citation>
    <scope>NUCLEOTIDE SEQUENCE</scope>
</reference>
<dbReference type="Proteomes" id="UP000663829">
    <property type="component" value="Unassembled WGS sequence"/>
</dbReference>
<feature type="transmembrane region" description="Helical" evidence="1">
    <location>
        <begin position="12"/>
        <end position="31"/>
    </location>
</feature>
<dbReference type="EMBL" id="CAJOBC010094093">
    <property type="protein sequence ID" value="CAF4422216.1"/>
    <property type="molecule type" value="Genomic_DNA"/>
</dbReference>
<evidence type="ECO:0000313" key="6">
    <source>
        <dbReference type="Proteomes" id="UP000663829"/>
    </source>
</evidence>
<dbReference type="EMBL" id="CAJNOK010005572">
    <property type="protein sequence ID" value="CAF0977336.1"/>
    <property type="molecule type" value="Genomic_DNA"/>
</dbReference>
<keyword evidence="1" id="KW-0472">Membrane</keyword>
<evidence type="ECO:0000313" key="3">
    <source>
        <dbReference type="EMBL" id="CAF1560758.1"/>
    </source>
</evidence>
<dbReference type="AlphaFoldDB" id="A0A815XRU8"/>
<protein>
    <submittedName>
        <fullName evidence="3">Uncharacterized protein</fullName>
    </submittedName>
</protein>
<proteinExistence type="predicted"/>
<evidence type="ECO:0000256" key="1">
    <source>
        <dbReference type="SAM" id="Phobius"/>
    </source>
</evidence>
<organism evidence="3 6">
    <name type="scientific">Didymodactylos carnosus</name>
    <dbReference type="NCBI Taxonomy" id="1234261"/>
    <lineage>
        <taxon>Eukaryota</taxon>
        <taxon>Metazoa</taxon>
        <taxon>Spiralia</taxon>
        <taxon>Gnathifera</taxon>
        <taxon>Rotifera</taxon>
        <taxon>Eurotatoria</taxon>
        <taxon>Bdelloidea</taxon>
        <taxon>Philodinida</taxon>
        <taxon>Philodinidae</taxon>
        <taxon>Didymodactylos</taxon>
    </lineage>
</organism>
<comment type="caution">
    <text evidence="3">The sequence shown here is derived from an EMBL/GenBank/DDBJ whole genome shotgun (WGS) entry which is preliminary data.</text>
</comment>
<evidence type="ECO:0000313" key="2">
    <source>
        <dbReference type="EMBL" id="CAF0977336.1"/>
    </source>
</evidence>
<accession>A0A815XRU8</accession>
<dbReference type="Proteomes" id="UP000677228">
    <property type="component" value="Unassembled WGS sequence"/>
</dbReference>
<dbReference type="Proteomes" id="UP000682733">
    <property type="component" value="Unassembled WGS sequence"/>
</dbReference>
<keyword evidence="1" id="KW-1133">Transmembrane helix</keyword>
<gene>
    <name evidence="3" type="ORF">GPM918_LOCUS39750</name>
    <name evidence="2" type="ORF">OVA965_LOCUS13399</name>
    <name evidence="5" type="ORF">SRO942_LOCUS40647</name>
    <name evidence="4" type="ORF">TMI583_LOCUS13406</name>
</gene>
<evidence type="ECO:0000313" key="4">
    <source>
        <dbReference type="EMBL" id="CAF3748112.1"/>
    </source>
</evidence>
<name>A0A815XRU8_9BILA</name>
<dbReference type="Proteomes" id="UP000681722">
    <property type="component" value="Unassembled WGS sequence"/>
</dbReference>
<dbReference type="EMBL" id="CAJNOQ010028344">
    <property type="protein sequence ID" value="CAF1560758.1"/>
    <property type="molecule type" value="Genomic_DNA"/>
</dbReference>
<keyword evidence="1" id="KW-0812">Transmembrane</keyword>
<sequence>MLVSPSTITNNGVQIVLLLVVVTTTITIVTAKVKRPACFAEVDGIYLAKFSPTKNNTGYGLIYFSQLGDVLVIGSDEKTNKSALVSDGSGRGKCKDSGPNKGRKSVSFNFATFGESGNRSVILSDATVKCRGAVSQSSDNVIYCSNGIRHDQSFKFQSVNYTTGRYTDPISSKTRSKFEMRRLYSHSTVSADPNGRDRCYDDMSGTYIALFNGVYRIMAFTPLGTAIGTYECTNTHTLGGQENYFTYPANRDTKGSSIVTNTFYLQCPRKTSVGQYENCTGIQYGNYYPLQYQRMPFRDGIPLKKSSSTFIASRLFTSPEIKQCHTTYAGVYANSFKASIDPRAPFQATFTLYSNGVLFAKNADEDTSPNSAGVWSCTDNGRIMYKRVVFSYPALNPTNYTFNYLRVYTAYVELHCNGTAANAFCQGTSNSTFYPAALPKNGQFQTTPANSYEVLYIAKRLNIQQ</sequence>
<evidence type="ECO:0000313" key="5">
    <source>
        <dbReference type="EMBL" id="CAF4422216.1"/>
    </source>
</evidence>